<feature type="transmembrane region" description="Helical" evidence="1">
    <location>
        <begin position="57"/>
        <end position="74"/>
    </location>
</feature>
<keyword evidence="3" id="KW-1185">Reference proteome</keyword>
<evidence type="ECO:0000313" key="3">
    <source>
        <dbReference type="Proteomes" id="UP000282423"/>
    </source>
</evidence>
<dbReference type="EMBL" id="RBWS01000026">
    <property type="protein sequence ID" value="RKO68788.1"/>
    <property type="molecule type" value="Genomic_DNA"/>
</dbReference>
<reference evidence="2 3" key="1">
    <citation type="submission" date="2018-10" db="EMBL/GenBank/DDBJ databases">
        <title>Sphingobacterium sp. M05W1-28.</title>
        <authorList>
            <person name="Cai H."/>
        </authorList>
    </citation>
    <scope>NUCLEOTIDE SEQUENCE [LARGE SCALE GENOMIC DNA]</scope>
    <source>
        <strain evidence="2 3">M05W1-28</strain>
    </source>
</reference>
<evidence type="ECO:0000256" key="1">
    <source>
        <dbReference type="SAM" id="Phobius"/>
    </source>
</evidence>
<evidence type="ECO:0000313" key="2">
    <source>
        <dbReference type="EMBL" id="RKO68788.1"/>
    </source>
</evidence>
<accession>A0A420VR13</accession>
<dbReference type="AlphaFoldDB" id="A0A420VR13"/>
<gene>
    <name evidence="2" type="ORF">D7322_25685</name>
</gene>
<keyword evidence="1" id="KW-1133">Transmembrane helix</keyword>
<keyword evidence="1" id="KW-0812">Transmembrane</keyword>
<dbReference type="Proteomes" id="UP000282423">
    <property type="component" value="Unassembled WGS sequence"/>
</dbReference>
<name>A0A420VR13_9SPHI</name>
<proteinExistence type="predicted"/>
<comment type="caution">
    <text evidence="2">The sequence shown here is derived from an EMBL/GenBank/DDBJ whole genome shotgun (WGS) entry which is preliminary data.</text>
</comment>
<protein>
    <submittedName>
        <fullName evidence="2">Uncharacterized protein</fullName>
    </submittedName>
</protein>
<keyword evidence="1" id="KW-0472">Membrane</keyword>
<sequence>MIVVFHNIVFYLKITQLGHFFNLTTNQVYKRRLDTDELEIFDGAAYEKYHIASREELLAVIGMLIPCIVICFIFL</sequence>
<organism evidence="2 3">
    <name type="scientific">Sphingobacterium puteale</name>
    <dbReference type="NCBI Taxonomy" id="2420510"/>
    <lineage>
        <taxon>Bacteria</taxon>
        <taxon>Pseudomonadati</taxon>
        <taxon>Bacteroidota</taxon>
        <taxon>Sphingobacteriia</taxon>
        <taxon>Sphingobacteriales</taxon>
        <taxon>Sphingobacteriaceae</taxon>
        <taxon>Sphingobacterium</taxon>
    </lineage>
</organism>